<keyword evidence="5 7" id="KW-1133">Transmembrane helix</keyword>
<dbReference type="AlphaFoldDB" id="A0A427AGX7"/>
<evidence type="ECO:0000256" key="3">
    <source>
        <dbReference type="ARBA" id="ARBA00022475"/>
    </source>
</evidence>
<evidence type="ECO:0000256" key="6">
    <source>
        <dbReference type="ARBA" id="ARBA00023136"/>
    </source>
</evidence>
<comment type="caution">
    <text evidence="7">Lacks conserved residue(s) required for the propagation of feature annotation.</text>
</comment>
<accession>A0A427AGX7</accession>
<dbReference type="InterPro" id="IPR006702">
    <property type="entry name" value="CASP_dom"/>
</dbReference>
<keyword evidence="6 7" id="KW-0472">Membrane</keyword>
<comment type="subcellular location">
    <subcellularLocation>
        <location evidence="1 7">Cell membrane</location>
        <topology evidence="1 7">Multi-pass membrane protein</topology>
    </subcellularLocation>
</comment>
<gene>
    <name evidence="9" type="ORF">B296_00018390</name>
</gene>
<keyword evidence="4 7" id="KW-0812">Transmembrane</keyword>
<evidence type="ECO:0000313" key="9">
    <source>
        <dbReference type="EMBL" id="RRT75402.1"/>
    </source>
</evidence>
<evidence type="ECO:0000256" key="7">
    <source>
        <dbReference type="RuleBase" id="RU361233"/>
    </source>
</evidence>
<sequence length="233" mass="26083">TTRNWSVAIDFDHRQPLPSGNNQFRPLTGNFRQYQKKREKKRENLESDAALPIPIRHPCDPSPAGDFFSPGEEKKCLTAINPRLVHQYAIKDVAVHENPDSQAIECHLGQLLFKVLGTFAREEVGFGRTLGYKRREGVAVVFLSFLVLSVFKNLSEEMRPEVGMMSPGNNMHMYYGGGKLRAARRMEVAEVVLRCAICGLGVLAAALIGSATQVREFFSAEKKARFTDMKALV</sequence>
<keyword evidence="3 7" id="KW-1003">Cell membrane</keyword>
<feature type="transmembrane region" description="Helical" evidence="7">
    <location>
        <begin position="191"/>
        <end position="212"/>
    </location>
</feature>
<dbReference type="Proteomes" id="UP000287651">
    <property type="component" value="Unassembled WGS sequence"/>
</dbReference>
<evidence type="ECO:0000256" key="5">
    <source>
        <dbReference type="ARBA" id="ARBA00022989"/>
    </source>
</evidence>
<dbReference type="GO" id="GO:0005886">
    <property type="term" value="C:plasma membrane"/>
    <property type="evidence" value="ECO:0007669"/>
    <property type="project" value="UniProtKB-SubCell"/>
</dbReference>
<evidence type="ECO:0000256" key="4">
    <source>
        <dbReference type="ARBA" id="ARBA00022692"/>
    </source>
</evidence>
<comment type="subunit">
    <text evidence="7">Homodimer and heterodimers.</text>
</comment>
<comment type="caution">
    <text evidence="9">The sequence shown here is derived from an EMBL/GenBank/DDBJ whole genome shotgun (WGS) entry which is preliminary data.</text>
</comment>
<name>A0A427AGX7_ENSVE</name>
<dbReference type="EMBL" id="AMZH03002489">
    <property type="protein sequence ID" value="RRT75402.1"/>
    <property type="molecule type" value="Genomic_DNA"/>
</dbReference>
<dbReference type="Pfam" id="PF04535">
    <property type="entry name" value="CASP_dom"/>
    <property type="match status" value="1"/>
</dbReference>
<reference evidence="9 10" key="1">
    <citation type="journal article" date="2014" name="Agronomy (Basel)">
        <title>A Draft Genome Sequence for Ensete ventricosum, the Drought-Tolerant Tree Against Hunger.</title>
        <authorList>
            <person name="Harrison J."/>
            <person name="Moore K.A."/>
            <person name="Paszkiewicz K."/>
            <person name="Jones T."/>
            <person name="Grant M."/>
            <person name="Ambacheew D."/>
            <person name="Muzemil S."/>
            <person name="Studholme D.J."/>
        </authorList>
    </citation>
    <scope>NUCLEOTIDE SEQUENCE [LARGE SCALE GENOMIC DNA]</scope>
</reference>
<evidence type="ECO:0000259" key="8">
    <source>
        <dbReference type="Pfam" id="PF04535"/>
    </source>
</evidence>
<feature type="non-terminal residue" evidence="9">
    <location>
        <position position="1"/>
    </location>
</feature>
<evidence type="ECO:0000313" key="10">
    <source>
        <dbReference type="Proteomes" id="UP000287651"/>
    </source>
</evidence>
<evidence type="ECO:0000256" key="2">
    <source>
        <dbReference type="ARBA" id="ARBA00007651"/>
    </source>
</evidence>
<feature type="domain" description="Casparian strip membrane protein" evidence="8">
    <location>
        <begin position="184"/>
        <end position="233"/>
    </location>
</feature>
<protein>
    <recommendedName>
        <fullName evidence="7">CASP-like protein</fullName>
    </recommendedName>
</protein>
<organism evidence="9 10">
    <name type="scientific">Ensete ventricosum</name>
    <name type="common">Abyssinian banana</name>
    <name type="synonym">Musa ensete</name>
    <dbReference type="NCBI Taxonomy" id="4639"/>
    <lineage>
        <taxon>Eukaryota</taxon>
        <taxon>Viridiplantae</taxon>
        <taxon>Streptophyta</taxon>
        <taxon>Embryophyta</taxon>
        <taxon>Tracheophyta</taxon>
        <taxon>Spermatophyta</taxon>
        <taxon>Magnoliopsida</taxon>
        <taxon>Liliopsida</taxon>
        <taxon>Zingiberales</taxon>
        <taxon>Musaceae</taxon>
        <taxon>Ensete</taxon>
    </lineage>
</organism>
<proteinExistence type="inferred from homology"/>
<evidence type="ECO:0000256" key="1">
    <source>
        <dbReference type="ARBA" id="ARBA00004651"/>
    </source>
</evidence>
<comment type="similarity">
    <text evidence="2 7">Belongs to the Casparian strip membrane proteins (CASP) family.</text>
</comment>